<keyword evidence="4 7" id="KW-0472">Membrane</keyword>
<feature type="transmembrane region" description="Helical" evidence="7">
    <location>
        <begin position="20"/>
        <end position="37"/>
    </location>
</feature>
<dbReference type="Proteomes" id="UP000800097">
    <property type="component" value="Unassembled WGS sequence"/>
</dbReference>
<reference evidence="9" key="1">
    <citation type="journal article" date="2020" name="Stud. Mycol.">
        <title>101 Dothideomycetes genomes: a test case for predicting lifestyles and emergence of pathogens.</title>
        <authorList>
            <person name="Haridas S."/>
            <person name="Albert R."/>
            <person name="Binder M."/>
            <person name="Bloem J."/>
            <person name="Labutti K."/>
            <person name="Salamov A."/>
            <person name="Andreopoulos B."/>
            <person name="Baker S."/>
            <person name="Barry K."/>
            <person name="Bills G."/>
            <person name="Bluhm B."/>
            <person name="Cannon C."/>
            <person name="Castanera R."/>
            <person name="Culley D."/>
            <person name="Daum C."/>
            <person name="Ezra D."/>
            <person name="Gonzalez J."/>
            <person name="Henrissat B."/>
            <person name="Kuo A."/>
            <person name="Liang C."/>
            <person name="Lipzen A."/>
            <person name="Lutzoni F."/>
            <person name="Magnuson J."/>
            <person name="Mondo S."/>
            <person name="Nolan M."/>
            <person name="Ohm R."/>
            <person name="Pangilinan J."/>
            <person name="Park H.-J."/>
            <person name="Ramirez L."/>
            <person name="Alfaro M."/>
            <person name="Sun H."/>
            <person name="Tritt A."/>
            <person name="Yoshinaga Y."/>
            <person name="Zwiers L.-H."/>
            <person name="Turgeon B."/>
            <person name="Goodwin S."/>
            <person name="Spatafora J."/>
            <person name="Crous P."/>
            <person name="Grigoriev I."/>
        </authorList>
    </citation>
    <scope>NUCLEOTIDE SEQUENCE</scope>
    <source>
        <strain evidence="9">CBS 379.55</strain>
    </source>
</reference>
<dbReference type="RefSeq" id="XP_033654805.1">
    <property type="nucleotide sequence ID" value="XM_033794641.1"/>
</dbReference>
<evidence type="ECO:0000256" key="3">
    <source>
        <dbReference type="ARBA" id="ARBA00022989"/>
    </source>
</evidence>
<dbReference type="InterPro" id="IPR049326">
    <property type="entry name" value="Rhodopsin_dom_fungi"/>
</dbReference>
<proteinExistence type="inferred from homology"/>
<dbReference type="EMBL" id="ML986491">
    <property type="protein sequence ID" value="KAF2277266.1"/>
    <property type="molecule type" value="Genomic_DNA"/>
</dbReference>
<name>A0A6A6JNM4_WESOR</name>
<keyword evidence="3 7" id="KW-1133">Transmembrane helix</keyword>
<evidence type="ECO:0000256" key="4">
    <source>
        <dbReference type="ARBA" id="ARBA00023136"/>
    </source>
</evidence>
<evidence type="ECO:0000256" key="6">
    <source>
        <dbReference type="SAM" id="MobiDB-lite"/>
    </source>
</evidence>
<dbReference type="GeneID" id="54547816"/>
<sequence>MAVHDSGSISSRGRAQTTVAVALLVAAWALVALRVWTRTYVISNFGWDDATMILAAIFFSVYCSAMLLLEANGGGTHITDISDMNHLIKYTLMGQTTYLVTVMVLKISLGIFFARIVIKPWQLWSIYVSMATNALASMAAFCYVLLRCGPNLDLYIYKQLSGSCMPRTVDRVFAYSQASTTTITNWVFAILPIFVLWNAHMDIRSKLSVGFILSLAGFGSVCSMVRFQYVDGLTQVDDFFWNAANIAIWSTIEPGVGIIAGCLATLRPLLKRFVTTGRSIRSSTSRSIRTASRSLQSPSETSSTQRGPGGGNTTRPPSRKTDWYDRAFELTATDAVVKNAESTECILPKLECDETWSPSAEVAIEEAQERSSIHHSHSARTSQSRTLSYAVYYEPSMSPDLETGDGVKWQAR</sequence>
<feature type="transmembrane region" description="Helical" evidence="7">
    <location>
        <begin position="98"/>
        <end position="118"/>
    </location>
</feature>
<feature type="transmembrane region" description="Helical" evidence="7">
    <location>
        <begin position="239"/>
        <end position="266"/>
    </location>
</feature>
<evidence type="ECO:0000256" key="1">
    <source>
        <dbReference type="ARBA" id="ARBA00004141"/>
    </source>
</evidence>
<dbReference type="PANTHER" id="PTHR33048">
    <property type="entry name" value="PTH11-LIKE INTEGRAL MEMBRANE PROTEIN (AFU_ORTHOLOGUE AFUA_5G11245)"/>
    <property type="match status" value="1"/>
</dbReference>
<dbReference type="AlphaFoldDB" id="A0A6A6JNM4"/>
<dbReference type="PANTHER" id="PTHR33048:SF96">
    <property type="entry name" value="INTEGRAL MEMBRANE PROTEIN"/>
    <property type="match status" value="1"/>
</dbReference>
<feature type="transmembrane region" description="Helical" evidence="7">
    <location>
        <begin position="209"/>
        <end position="227"/>
    </location>
</feature>
<dbReference type="GO" id="GO:0016020">
    <property type="term" value="C:membrane"/>
    <property type="evidence" value="ECO:0007669"/>
    <property type="project" value="UniProtKB-SubCell"/>
</dbReference>
<feature type="transmembrane region" description="Helical" evidence="7">
    <location>
        <begin position="49"/>
        <end position="69"/>
    </location>
</feature>
<dbReference type="OrthoDB" id="4682787at2759"/>
<feature type="transmembrane region" description="Helical" evidence="7">
    <location>
        <begin position="125"/>
        <end position="146"/>
    </location>
</feature>
<organism evidence="9 10">
    <name type="scientific">Westerdykella ornata</name>
    <dbReference type="NCBI Taxonomy" id="318751"/>
    <lineage>
        <taxon>Eukaryota</taxon>
        <taxon>Fungi</taxon>
        <taxon>Dikarya</taxon>
        <taxon>Ascomycota</taxon>
        <taxon>Pezizomycotina</taxon>
        <taxon>Dothideomycetes</taxon>
        <taxon>Pleosporomycetidae</taxon>
        <taxon>Pleosporales</taxon>
        <taxon>Sporormiaceae</taxon>
        <taxon>Westerdykella</taxon>
    </lineage>
</organism>
<dbReference type="Pfam" id="PF20684">
    <property type="entry name" value="Fung_rhodopsin"/>
    <property type="match status" value="1"/>
</dbReference>
<keyword evidence="2 7" id="KW-0812">Transmembrane</keyword>
<evidence type="ECO:0000259" key="8">
    <source>
        <dbReference type="Pfam" id="PF20684"/>
    </source>
</evidence>
<evidence type="ECO:0000256" key="7">
    <source>
        <dbReference type="SAM" id="Phobius"/>
    </source>
</evidence>
<accession>A0A6A6JNM4</accession>
<comment type="similarity">
    <text evidence="5">Belongs to the SAT4 family.</text>
</comment>
<comment type="subcellular location">
    <subcellularLocation>
        <location evidence="1">Membrane</location>
        <topology evidence="1">Multi-pass membrane protein</topology>
    </subcellularLocation>
</comment>
<evidence type="ECO:0000256" key="2">
    <source>
        <dbReference type="ARBA" id="ARBA00022692"/>
    </source>
</evidence>
<dbReference type="InterPro" id="IPR052337">
    <property type="entry name" value="SAT4-like"/>
</dbReference>
<protein>
    <recommendedName>
        <fullName evidence="8">Rhodopsin domain-containing protein</fullName>
    </recommendedName>
</protein>
<feature type="compositionally biased region" description="Low complexity" evidence="6">
    <location>
        <begin position="284"/>
        <end position="294"/>
    </location>
</feature>
<gene>
    <name evidence="9" type="ORF">EI97DRAFT_314786</name>
</gene>
<evidence type="ECO:0000256" key="5">
    <source>
        <dbReference type="ARBA" id="ARBA00038359"/>
    </source>
</evidence>
<keyword evidence="10" id="KW-1185">Reference proteome</keyword>
<feature type="region of interest" description="Disordered" evidence="6">
    <location>
        <begin position="284"/>
        <end position="322"/>
    </location>
</feature>
<evidence type="ECO:0000313" key="9">
    <source>
        <dbReference type="EMBL" id="KAF2277266.1"/>
    </source>
</evidence>
<feature type="domain" description="Rhodopsin" evidence="8">
    <location>
        <begin position="33"/>
        <end position="272"/>
    </location>
</feature>
<evidence type="ECO:0000313" key="10">
    <source>
        <dbReference type="Proteomes" id="UP000800097"/>
    </source>
</evidence>
<feature type="transmembrane region" description="Helical" evidence="7">
    <location>
        <begin position="175"/>
        <end position="197"/>
    </location>
</feature>